<dbReference type="PhylomeDB" id="A7S7X4"/>
<keyword evidence="1" id="KW-0732">Signal</keyword>
<dbReference type="EMBL" id="DS469595">
    <property type="protein sequence ID" value="EDO40149.1"/>
    <property type="molecule type" value="Genomic_DNA"/>
</dbReference>
<dbReference type="HOGENOM" id="CLU_087728_0_0_1"/>
<name>A7S7X4_NEMVE</name>
<accession>A7S7X4</accession>
<dbReference type="AlphaFoldDB" id="A7S7X4"/>
<feature type="signal peptide" evidence="1">
    <location>
        <begin position="1"/>
        <end position="19"/>
    </location>
</feature>
<proteinExistence type="predicted"/>
<reference evidence="2 3" key="1">
    <citation type="journal article" date="2007" name="Science">
        <title>Sea anemone genome reveals ancestral eumetazoan gene repertoire and genomic organization.</title>
        <authorList>
            <person name="Putnam N.H."/>
            <person name="Srivastava M."/>
            <person name="Hellsten U."/>
            <person name="Dirks B."/>
            <person name="Chapman J."/>
            <person name="Salamov A."/>
            <person name="Terry A."/>
            <person name="Shapiro H."/>
            <person name="Lindquist E."/>
            <person name="Kapitonov V.V."/>
            <person name="Jurka J."/>
            <person name="Genikhovich G."/>
            <person name="Grigoriev I.V."/>
            <person name="Lucas S.M."/>
            <person name="Steele R.E."/>
            <person name="Finnerty J.R."/>
            <person name="Technau U."/>
            <person name="Martindale M.Q."/>
            <person name="Rokhsar D.S."/>
        </authorList>
    </citation>
    <scope>NUCLEOTIDE SEQUENCE [LARGE SCALE GENOMIC DNA]</scope>
    <source>
        <strain evidence="3">CH2 X CH6</strain>
    </source>
</reference>
<dbReference type="OMA" id="HYHYNIS"/>
<dbReference type="STRING" id="45351.A7S7X4"/>
<protein>
    <submittedName>
        <fullName evidence="2">Uncharacterized protein</fullName>
    </submittedName>
</protein>
<sequence>MYFGFCFIAFICVATIVSSHKAKDKTDWNTLDITFGKFDKLPLGSRAAGAAGWSRDASCSDKPRNSFQGYRYQKDGDITTRLLYDCDGYIAGAQTTITPMARFPTVHNSHPWLQNQDGTVSATMYFRDPKRICLCRKKPCKPKDKPIIGDRLWLQMKNGGEKPKFMEIPLNVDEFRNTPWVEGECVRAMGVHYHYNISKTFDCDYALPVFLLVDKTSHKVHGFGWAVPLKVEKTNRWEHPPPAIFGRSIKEKDMPNCIVDYPVVSVQHIYFKNPLAIGC</sequence>
<dbReference type="Proteomes" id="UP000001593">
    <property type="component" value="Unassembled WGS sequence"/>
</dbReference>
<organism evidence="2 3">
    <name type="scientific">Nematostella vectensis</name>
    <name type="common">Starlet sea anemone</name>
    <dbReference type="NCBI Taxonomy" id="45351"/>
    <lineage>
        <taxon>Eukaryota</taxon>
        <taxon>Metazoa</taxon>
        <taxon>Cnidaria</taxon>
        <taxon>Anthozoa</taxon>
        <taxon>Hexacorallia</taxon>
        <taxon>Actiniaria</taxon>
        <taxon>Edwardsiidae</taxon>
        <taxon>Nematostella</taxon>
    </lineage>
</organism>
<dbReference type="OrthoDB" id="6042561at2759"/>
<keyword evidence="3" id="KW-1185">Reference proteome</keyword>
<gene>
    <name evidence="2" type="ORF">NEMVEDRAFT_v1g243456</name>
</gene>
<evidence type="ECO:0000256" key="1">
    <source>
        <dbReference type="SAM" id="SignalP"/>
    </source>
</evidence>
<dbReference type="InParanoid" id="A7S7X4"/>
<dbReference type="KEGG" id="nve:5511880"/>
<evidence type="ECO:0000313" key="2">
    <source>
        <dbReference type="EMBL" id="EDO40149.1"/>
    </source>
</evidence>
<feature type="chain" id="PRO_5002712419" evidence="1">
    <location>
        <begin position="20"/>
        <end position="279"/>
    </location>
</feature>
<evidence type="ECO:0000313" key="3">
    <source>
        <dbReference type="Proteomes" id="UP000001593"/>
    </source>
</evidence>